<name>A0ABY4SVC8_9CAUL</name>
<gene>
    <name evidence="1" type="ORF">M8231_07770</name>
</gene>
<sequence length="72" mass="7427">MTGGSLLVDIAPDGSFSIDGVAADPDAVRRAAEGKAVFLRGTPDIQFAQVQAAMIELQGLNMPVALVGKDNK</sequence>
<organism evidence="1 2">
    <name type="scientific">Brevundimonas albigilva</name>
    <dbReference type="NCBI Taxonomy" id="1312364"/>
    <lineage>
        <taxon>Bacteria</taxon>
        <taxon>Pseudomonadati</taxon>
        <taxon>Pseudomonadota</taxon>
        <taxon>Alphaproteobacteria</taxon>
        <taxon>Caulobacterales</taxon>
        <taxon>Caulobacteraceae</taxon>
        <taxon>Brevundimonas</taxon>
    </lineage>
</organism>
<protein>
    <recommendedName>
        <fullName evidence="3">Biopolymer transporter ExbD</fullName>
    </recommendedName>
</protein>
<evidence type="ECO:0008006" key="3">
    <source>
        <dbReference type="Google" id="ProtNLM"/>
    </source>
</evidence>
<dbReference type="RefSeq" id="WP_249750451.1">
    <property type="nucleotide sequence ID" value="NZ_CP097298.1"/>
</dbReference>
<proteinExistence type="predicted"/>
<evidence type="ECO:0000313" key="2">
    <source>
        <dbReference type="Proteomes" id="UP001055429"/>
    </source>
</evidence>
<dbReference type="Proteomes" id="UP001055429">
    <property type="component" value="Chromosome"/>
</dbReference>
<reference evidence="1" key="1">
    <citation type="submission" date="2022-05" db="EMBL/GenBank/DDBJ databases">
        <title>Brevundimonas albigilva TT17 genome sequence.</title>
        <authorList>
            <person name="Lee K."/>
            <person name="Son H."/>
        </authorList>
    </citation>
    <scope>NUCLEOTIDE SEQUENCE</scope>
    <source>
        <strain evidence="1">TT17</strain>
    </source>
</reference>
<dbReference type="EMBL" id="CP097649">
    <property type="protein sequence ID" value="URI16848.1"/>
    <property type="molecule type" value="Genomic_DNA"/>
</dbReference>
<keyword evidence="2" id="KW-1185">Reference proteome</keyword>
<accession>A0ABY4SVC8</accession>
<evidence type="ECO:0000313" key="1">
    <source>
        <dbReference type="EMBL" id="URI16848.1"/>
    </source>
</evidence>